<dbReference type="EMBL" id="VCQU01000009">
    <property type="protein sequence ID" value="NMN98051.1"/>
    <property type="molecule type" value="Genomic_DNA"/>
</dbReference>
<dbReference type="AlphaFoldDB" id="A0A848KIS8"/>
<gene>
    <name evidence="2" type="ORF">FGL95_23715</name>
</gene>
<comment type="caution">
    <text evidence="2">The sequence shown here is derived from an EMBL/GenBank/DDBJ whole genome shotgun (WGS) entry which is preliminary data.</text>
</comment>
<dbReference type="InterPro" id="IPR043519">
    <property type="entry name" value="NT_sf"/>
</dbReference>
<evidence type="ECO:0000313" key="3">
    <source>
        <dbReference type="Proteomes" id="UP000535543"/>
    </source>
</evidence>
<evidence type="ECO:0000259" key="1">
    <source>
        <dbReference type="Pfam" id="PF01909"/>
    </source>
</evidence>
<sequence length="274" mass="29233">MIGDERLRELAFRLTTVEGIVGVTLGGSRARGTHQPDSDVDIGLYYRPPLDTAALAGLAREVAGVDATVTARGEWGPWVDGGAWLTIEGGAVDWLYRDLDRVIAVWAGAKQGAYGFHAQNGHPFGFADFAYAGELALALVLADPTGELDGLRRTMRDYPEALSKSLVARLWEATFDVRIARKAIGRADTTFIAGCLFRAVTVCAHALHGHAGRWLINEKGAIAAASALPDAPADFAIRAHRLMGELGSTPTELADALAVAEELIAETRSVCEEP</sequence>
<dbReference type="Proteomes" id="UP000535543">
    <property type="component" value="Unassembled WGS sequence"/>
</dbReference>
<evidence type="ECO:0000313" key="2">
    <source>
        <dbReference type="EMBL" id="NMN98051.1"/>
    </source>
</evidence>
<keyword evidence="2" id="KW-0808">Transferase</keyword>
<dbReference type="GO" id="GO:0016779">
    <property type="term" value="F:nucleotidyltransferase activity"/>
    <property type="evidence" value="ECO:0007669"/>
    <property type="project" value="InterPro"/>
</dbReference>
<accession>A0A848KIS8</accession>
<dbReference type="RefSeq" id="WP_169591642.1">
    <property type="nucleotide sequence ID" value="NZ_VCQU01000009.1"/>
</dbReference>
<dbReference type="SUPFAM" id="SSF81301">
    <property type="entry name" value="Nucleotidyltransferase"/>
    <property type="match status" value="1"/>
</dbReference>
<dbReference type="CDD" id="cd05403">
    <property type="entry name" value="NT_KNTase_like"/>
    <property type="match status" value="1"/>
</dbReference>
<dbReference type="Pfam" id="PF01909">
    <property type="entry name" value="NTP_transf_2"/>
    <property type="match status" value="1"/>
</dbReference>
<protein>
    <submittedName>
        <fullName evidence="2">Nucleotidyltransferase domain-containing protein</fullName>
    </submittedName>
</protein>
<name>A0A848KIS8_9NOCA</name>
<feature type="domain" description="Polymerase nucleotidyl transferase" evidence="1">
    <location>
        <begin position="20"/>
        <end position="51"/>
    </location>
</feature>
<organism evidence="2 3">
    <name type="scientific">Antrihabitans stalactiti</name>
    <dbReference type="NCBI Taxonomy" id="2584121"/>
    <lineage>
        <taxon>Bacteria</taxon>
        <taxon>Bacillati</taxon>
        <taxon>Actinomycetota</taxon>
        <taxon>Actinomycetes</taxon>
        <taxon>Mycobacteriales</taxon>
        <taxon>Nocardiaceae</taxon>
        <taxon>Antrihabitans</taxon>
    </lineage>
</organism>
<reference evidence="2 3" key="2">
    <citation type="submission" date="2020-06" db="EMBL/GenBank/DDBJ databases">
        <title>Antribacter stalactiti gen. nov., sp. nov., a new member of the family Nacardiaceae isolated from a cave.</title>
        <authorList>
            <person name="Kim I.S."/>
        </authorList>
    </citation>
    <scope>NUCLEOTIDE SEQUENCE [LARGE SCALE GENOMIC DNA]</scope>
    <source>
        <strain evidence="2 3">YC2-7</strain>
    </source>
</reference>
<reference evidence="2 3" key="1">
    <citation type="submission" date="2019-05" db="EMBL/GenBank/DDBJ databases">
        <authorList>
            <person name="Lee S.D."/>
        </authorList>
    </citation>
    <scope>NUCLEOTIDE SEQUENCE [LARGE SCALE GENOMIC DNA]</scope>
    <source>
        <strain evidence="2 3">YC2-7</strain>
    </source>
</reference>
<dbReference type="Gene3D" id="3.30.460.10">
    <property type="entry name" value="Beta Polymerase, domain 2"/>
    <property type="match status" value="1"/>
</dbReference>
<proteinExistence type="predicted"/>
<dbReference type="InterPro" id="IPR002934">
    <property type="entry name" value="Polymerase_NTP_transf_dom"/>
</dbReference>
<keyword evidence="3" id="KW-1185">Reference proteome</keyword>